<feature type="compositionally biased region" description="Low complexity" evidence="1">
    <location>
        <begin position="312"/>
        <end position="322"/>
    </location>
</feature>
<feature type="compositionally biased region" description="Polar residues" evidence="1">
    <location>
        <begin position="270"/>
        <end position="283"/>
    </location>
</feature>
<evidence type="ECO:0000313" key="5">
    <source>
        <dbReference type="RefSeq" id="XP_010471010.1"/>
    </source>
</evidence>
<feature type="compositionally biased region" description="Polar residues" evidence="1">
    <location>
        <begin position="100"/>
        <end position="110"/>
    </location>
</feature>
<dbReference type="Proteomes" id="UP000694864">
    <property type="component" value="Chromosome 16"/>
</dbReference>
<feature type="compositionally biased region" description="Polar residues" evidence="1">
    <location>
        <begin position="435"/>
        <end position="449"/>
    </location>
</feature>
<reference evidence="3 4" key="3">
    <citation type="submission" date="2025-05" db="UniProtKB">
        <authorList>
            <consortium name="RefSeq"/>
        </authorList>
    </citation>
    <scope>IDENTIFICATION</scope>
    <source>
        <tissue evidence="3 4">Leaf</tissue>
    </source>
</reference>
<evidence type="ECO:0000313" key="4">
    <source>
        <dbReference type="RefSeq" id="XP_010471009.1"/>
    </source>
</evidence>
<proteinExistence type="predicted"/>
<feature type="region of interest" description="Disordered" evidence="1">
    <location>
        <begin position="211"/>
        <end position="336"/>
    </location>
</feature>
<gene>
    <name evidence="3 4 5 6" type="primary">LOC104750860</name>
</gene>
<name>A0ABM0WH43_CAMSA</name>
<evidence type="ECO:0000313" key="3">
    <source>
        <dbReference type="RefSeq" id="XP_010471008.1"/>
    </source>
</evidence>
<accession>A0ABM0WH43</accession>
<evidence type="ECO:0000313" key="6">
    <source>
        <dbReference type="RefSeq" id="XP_010471011.1"/>
    </source>
</evidence>
<feature type="compositionally biased region" description="Basic and acidic residues" evidence="1">
    <location>
        <begin position="423"/>
        <end position="434"/>
    </location>
</feature>
<feature type="compositionally biased region" description="Basic and acidic residues" evidence="1">
    <location>
        <begin position="211"/>
        <end position="246"/>
    </location>
</feature>
<dbReference type="RefSeq" id="XP_010471011.1">
    <property type="nucleotide sequence ID" value="XM_010472709.2"/>
</dbReference>
<dbReference type="PANTHER" id="PTHR47286:SF5">
    <property type="entry name" value="NEUROFILAMENT HEAVY PROTEIN"/>
    <property type="match status" value="1"/>
</dbReference>
<feature type="compositionally biased region" description="Polar residues" evidence="1">
    <location>
        <begin position="413"/>
        <end position="422"/>
    </location>
</feature>
<dbReference type="PANTHER" id="PTHR47286">
    <property type="entry name" value="F3I6.9 PROTEIN"/>
    <property type="match status" value="1"/>
</dbReference>
<feature type="region of interest" description="Disordered" evidence="1">
    <location>
        <begin position="98"/>
        <end position="119"/>
    </location>
</feature>
<reference evidence="2" key="2">
    <citation type="journal article" date="2014" name="Nat. Commun.">
        <title>The emerging biofuel crop Camelina sativa retains a highly undifferentiated hexaploid genome structure.</title>
        <authorList>
            <person name="Kagale S."/>
            <person name="Koh C."/>
            <person name="Nixon J."/>
            <person name="Bollina V."/>
            <person name="Clarke W.E."/>
            <person name="Tuteja R."/>
            <person name="Spillane C."/>
            <person name="Robinson S.J."/>
            <person name="Links M.G."/>
            <person name="Clarke C."/>
            <person name="Higgins E.E."/>
            <person name="Huebert T."/>
            <person name="Sharpe A.G."/>
            <person name="Parkin I.A."/>
        </authorList>
    </citation>
    <scope>NUCLEOTIDE SEQUENCE [LARGE SCALE GENOMIC DNA]</scope>
    <source>
        <strain evidence="2">r\DH55</strain>
    </source>
</reference>
<feature type="compositionally biased region" description="Basic and acidic residues" evidence="1">
    <location>
        <begin position="450"/>
        <end position="467"/>
    </location>
</feature>
<evidence type="ECO:0000256" key="1">
    <source>
        <dbReference type="SAM" id="MobiDB-lite"/>
    </source>
</evidence>
<dbReference type="GeneID" id="104750860"/>
<dbReference type="RefSeq" id="XP_010471010.1">
    <property type="nucleotide sequence ID" value="XM_010472708.2"/>
</dbReference>
<protein>
    <submittedName>
        <fullName evidence="3 4">Protein WVD2-like 7</fullName>
    </submittedName>
</protein>
<feature type="region of interest" description="Disordered" evidence="1">
    <location>
        <begin position="409"/>
        <end position="506"/>
    </location>
</feature>
<dbReference type="RefSeq" id="XP_010471008.1">
    <property type="nucleotide sequence ID" value="XM_010472706.2"/>
</dbReference>
<keyword evidence="2" id="KW-1185">Reference proteome</keyword>
<dbReference type="RefSeq" id="XP_010471009.1">
    <property type="nucleotide sequence ID" value="XM_010472707.1"/>
</dbReference>
<evidence type="ECO:0000313" key="2">
    <source>
        <dbReference type="Proteomes" id="UP000694864"/>
    </source>
</evidence>
<feature type="compositionally biased region" description="Polar residues" evidence="1">
    <location>
        <begin position="247"/>
        <end position="263"/>
    </location>
</feature>
<sequence>MIDMEVGIANGEDKIMTATSSNHELQVSVSFGKFENDSLSWEKFSSFSPNKYLEEVEKCATAGSVAQKKAYFESHYKKIAERRADIIMEQEKLLERNASFRPSVQNQNRGKSYDSDNDESMMIDSNACYESNSESTSEKDKLFASIATEVIETCIHEPLEETKDFEECQSSADAGDDLNTLNLEKLEEIVRVDDKEKPDIVVYMKEDVKEEVKEDISSKDTRKKNETPMKETLKQKDHNPIMKTDKNVQTNHMRGSPRPNQVTKKPGTSKVVTTRKTQPSKAKSMTKEANKAASPVSKASGFSTPRVSKPASTISSISTSRSSVKKETVSTLPKKKHTATKSLPISLNLDQPGSDLTAIGTTRKSLIMERMGDKDIVRRAFKTFQKSFDQMKHSGDASPKQVPAKATAVLRIGTTSQKNSRLAKSDGTERKDSNSHLPSSFVSKSNVTTEKQKEPSRFSARAVERIHLQAKPKAEATNAKTRRQSLDPKAKSLQGPFLKDSSHKLL</sequence>
<reference evidence="2" key="1">
    <citation type="journal article" date="1997" name="Nucleic Acids Res.">
        <title>tRNAscan-SE: a program for improved detection of transfer RNA genes in genomic sequence.</title>
        <authorList>
            <person name="Lowe T.M."/>
            <person name="Eddy S.R."/>
        </authorList>
    </citation>
    <scope>NUCLEOTIDE SEQUENCE [LARGE SCALE GENOMIC DNA]</scope>
    <source>
        <strain evidence="2">r\DH55</strain>
    </source>
</reference>
<organism evidence="2 6">
    <name type="scientific">Camelina sativa</name>
    <name type="common">False flax</name>
    <name type="synonym">Myagrum sativum</name>
    <dbReference type="NCBI Taxonomy" id="90675"/>
    <lineage>
        <taxon>Eukaryota</taxon>
        <taxon>Viridiplantae</taxon>
        <taxon>Streptophyta</taxon>
        <taxon>Embryophyta</taxon>
        <taxon>Tracheophyta</taxon>
        <taxon>Spermatophyta</taxon>
        <taxon>Magnoliopsida</taxon>
        <taxon>eudicotyledons</taxon>
        <taxon>Gunneridae</taxon>
        <taxon>Pentapetalae</taxon>
        <taxon>rosids</taxon>
        <taxon>malvids</taxon>
        <taxon>Brassicales</taxon>
        <taxon>Brassicaceae</taxon>
        <taxon>Camelineae</taxon>
        <taxon>Camelina</taxon>
    </lineage>
</organism>